<accession>A0ABX3KCY4</accession>
<dbReference type="EMBL" id="MUFC01000013">
    <property type="protein sequence ID" value="OOE86825.1"/>
    <property type="molecule type" value="Genomic_DNA"/>
</dbReference>
<evidence type="ECO:0008006" key="4">
    <source>
        <dbReference type="Google" id="ProtNLM"/>
    </source>
</evidence>
<protein>
    <recommendedName>
        <fullName evidence="4">SMODS and SLOG-associating 2TM effector domain-containing protein</fullName>
    </recommendedName>
</protein>
<comment type="caution">
    <text evidence="2">The sequence shown here is derived from an EMBL/GenBank/DDBJ whole genome shotgun (WGS) entry which is preliminary data.</text>
</comment>
<reference evidence="3" key="1">
    <citation type="submission" date="2017-01" db="EMBL/GenBank/DDBJ databases">
        <title>Draft genome of the species Salinivibrio sharmensis.</title>
        <authorList>
            <person name="Lopez-Hermoso C."/>
            <person name="De La Haba R."/>
            <person name="Sanchez-Porro C."/>
            <person name="Ventosa A."/>
        </authorList>
    </citation>
    <scope>NUCLEOTIDE SEQUENCE [LARGE SCALE GENOMIC DNA]</scope>
    <source>
        <strain evidence="3">CBH463</strain>
    </source>
</reference>
<gene>
    <name evidence="2" type="ORF">BZG74_12115</name>
</gene>
<proteinExistence type="predicted"/>
<name>A0ABX3KCY4_9GAMM</name>
<keyword evidence="1" id="KW-0472">Membrane</keyword>
<sequence length="271" mass="31599">MFEKNKGLLVSIVITTYLIIMITLHRYPDMSVGDLASIFAALTSTAAIAFTVISAKNQKKQWLNDSFIKYEAEQLLNFRKMLVEADDSISFFLNTYLQPDNKYGGTPPKQAPQIKYSELSAHFNQLVKLNDYYNTNQHIFRKHRLERKLECITLLLESARYAPERDINYQFIGEEDAIWTYRVEDEVLEQILSFNVFAHIHFDINPNQPESIDEMNVYLKKDRFKELERLRGLTGQSLLSLSFDINKLTTFSDTALPSSFNGYRKKFFTKK</sequence>
<feature type="transmembrane region" description="Helical" evidence="1">
    <location>
        <begin position="36"/>
        <end position="55"/>
    </location>
</feature>
<dbReference type="RefSeq" id="WP_077772830.1">
    <property type="nucleotide sequence ID" value="NZ_MUFC01000013.1"/>
</dbReference>
<evidence type="ECO:0000256" key="1">
    <source>
        <dbReference type="SAM" id="Phobius"/>
    </source>
</evidence>
<organism evidence="2 3">
    <name type="scientific">Salinivibrio sharmensis</name>
    <dbReference type="NCBI Taxonomy" id="390883"/>
    <lineage>
        <taxon>Bacteria</taxon>
        <taxon>Pseudomonadati</taxon>
        <taxon>Pseudomonadota</taxon>
        <taxon>Gammaproteobacteria</taxon>
        <taxon>Vibrionales</taxon>
        <taxon>Vibrionaceae</taxon>
        <taxon>Salinivibrio</taxon>
    </lineage>
</organism>
<keyword evidence="1" id="KW-0812">Transmembrane</keyword>
<keyword evidence="1" id="KW-1133">Transmembrane helix</keyword>
<keyword evidence="3" id="KW-1185">Reference proteome</keyword>
<feature type="transmembrane region" description="Helical" evidence="1">
    <location>
        <begin position="7"/>
        <end position="24"/>
    </location>
</feature>
<evidence type="ECO:0000313" key="2">
    <source>
        <dbReference type="EMBL" id="OOE86825.1"/>
    </source>
</evidence>
<dbReference type="Proteomes" id="UP000188627">
    <property type="component" value="Unassembled WGS sequence"/>
</dbReference>
<evidence type="ECO:0000313" key="3">
    <source>
        <dbReference type="Proteomes" id="UP000188627"/>
    </source>
</evidence>